<dbReference type="GO" id="GO:0005730">
    <property type="term" value="C:nucleolus"/>
    <property type="evidence" value="ECO:0007669"/>
    <property type="project" value="TreeGrafter"/>
</dbReference>
<keyword evidence="3" id="KW-0690">Ribosome biogenesis</keyword>
<dbReference type="FunFam" id="2.30.170.20:FF:000001">
    <property type="entry name" value="probable ribosome biogenesis protein RLP24"/>
    <property type="match status" value="1"/>
</dbReference>
<proteinExistence type="inferred from homology"/>
<dbReference type="Gene3D" id="2.30.170.20">
    <property type="entry name" value="Ribosomal protein L24e"/>
    <property type="match status" value="1"/>
</dbReference>
<evidence type="ECO:0000256" key="4">
    <source>
        <dbReference type="ARBA" id="ARBA00023242"/>
    </source>
</evidence>
<dbReference type="EMBL" id="HBIP01031742">
    <property type="protein sequence ID" value="CAE0504216.1"/>
    <property type="molecule type" value="Transcribed_RNA"/>
</dbReference>
<dbReference type="PROSITE" id="PS01073">
    <property type="entry name" value="RIBOSOMAL_L24E"/>
    <property type="match status" value="1"/>
</dbReference>
<keyword evidence="4" id="KW-0539">Nucleus</keyword>
<dbReference type="InterPro" id="IPR000988">
    <property type="entry name" value="Ribosomal_eL24-rel_N"/>
</dbReference>
<dbReference type="AlphaFoldDB" id="A0A6S8NU26"/>
<dbReference type="EMBL" id="HBIP01031743">
    <property type="protein sequence ID" value="CAE0504217.1"/>
    <property type="molecule type" value="Transcribed_RNA"/>
</dbReference>
<dbReference type="GO" id="GO:0003735">
    <property type="term" value="F:structural constituent of ribosome"/>
    <property type="evidence" value="ECO:0007669"/>
    <property type="project" value="InterPro"/>
</dbReference>
<feature type="domain" description="TRASH" evidence="6">
    <location>
        <begin position="6"/>
        <end position="44"/>
    </location>
</feature>
<evidence type="ECO:0000313" key="11">
    <source>
        <dbReference type="EMBL" id="CAE0504219.1"/>
    </source>
</evidence>
<dbReference type="CDD" id="cd00472">
    <property type="entry name" value="Ribosomal_L24e_L24"/>
    <property type="match status" value="1"/>
</dbReference>
<dbReference type="SUPFAM" id="SSF57716">
    <property type="entry name" value="Glucocorticoid receptor-like (DNA-binding domain)"/>
    <property type="match status" value="1"/>
</dbReference>
<feature type="region of interest" description="Disordered" evidence="5">
    <location>
        <begin position="136"/>
        <end position="162"/>
    </location>
</feature>
<protein>
    <recommendedName>
        <fullName evidence="6">TRASH domain-containing protein</fullName>
    </recommendedName>
</protein>
<comment type="similarity">
    <text evidence="2">Belongs to the eukaryotic ribosomal protein eL24 family.</text>
</comment>
<evidence type="ECO:0000256" key="5">
    <source>
        <dbReference type="SAM" id="MobiDB-lite"/>
    </source>
</evidence>
<evidence type="ECO:0000313" key="10">
    <source>
        <dbReference type="EMBL" id="CAE0504218.1"/>
    </source>
</evidence>
<accession>A0A6S8NU26</accession>
<dbReference type="InterPro" id="IPR038630">
    <property type="entry name" value="L24e/L24_sf"/>
</dbReference>
<dbReference type="InterPro" id="IPR056366">
    <property type="entry name" value="Ribosomal_eL24"/>
</dbReference>
<reference evidence="11" key="1">
    <citation type="submission" date="2021-01" db="EMBL/GenBank/DDBJ databases">
        <authorList>
            <person name="Corre E."/>
            <person name="Pelletier E."/>
            <person name="Niang G."/>
            <person name="Scheremetjew M."/>
            <person name="Finn R."/>
            <person name="Kale V."/>
            <person name="Holt S."/>
            <person name="Cochrane G."/>
            <person name="Meng A."/>
            <person name="Brown T."/>
            <person name="Cohen L."/>
        </authorList>
    </citation>
    <scope>NUCLEOTIDE SEQUENCE</scope>
    <source>
        <strain evidence="11">CCMP1320</strain>
    </source>
</reference>
<dbReference type="EMBL" id="HBIP01031744">
    <property type="protein sequence ID" value="CAE0504218.1"/>
    <property type="molecule type" value="Transcribed_RNA"/>
</dbReference>
<dbReference type="EMBL" id="HBIP01031745">
    <property type="protein sequence ID" value="CAE0504219.1"/>
    <property type="molecule type" value="Transcribed_RNA"/>
</dbReference>
<name>A0A6S8NU26_DUNTE</name>
<evidence type="ECO:0000313" key="12">
    <source>
        <dbReference type="EMBL" id="CAE0504220.1"/>
    </source>
</evidence>
<dbReference type="Pfam" id="PF01246">
    <property type="entry name" value="Ribosomal_L24e"/>
    <property type="match status" value="1"/>
</dbReference>
<evidence type="ECO:0000256" key="2">
    <source>
        <dbReference type="ARBA" id="ARBA00005647"/>
    </source>
</evidence>
<evidence type="ECO:0000313" key="7">
    <source>
        <dbReference type="EMBL" id="CAE0504214.1"/>
    </source>
</evidence>
<dbReference type="SMART" id="SM00746">
    <property type="entry name" value="TRASH"/>
    <property type="match status" value="1"/>
</dbReference>
<sequence>MRVDKCWFCSSSVYPGHGITFVRNDASVFKFCRSKCHKNFKMKRNPRKVRWTKAYRKLAGKELAEDATFDLERRRNRPEKYDREVVAKTLKAMQRVDDIRTRRQERFYEKRMQKTKGEKQAADRVQLEKEIHLVKAPKSLTKDKDKLRVAAEERQANDAMQE</sequence>
<evidence type="ECO:0000259" key="6">
    <source>
        <dbReference type="SMART" id="SM00746"/>
    </source>
</evidence>
<comment type="subcellular location">
    <subcellularLocation>
        <location evidence="1">Nucleus</location>
    </subcellularLocation>
</comment>
<dbReference type="EMBL" id="HBIP01031740">
    <property type="protein sequence ID" value="CAE0504214.1"/>
    <property type="molecule type" value="Transcribed_RNA"/>
</dbReference>
<dbReference type="InterPro" id="IPR023442">
    <property type="entry name" value="Ribosomal_eL24_CS"/>
</dbReference>
<evidence type="ECO:0000313" key="8">
    <source>
        <dbReference type="EMBL" id="CAE0504216.1"/>
    </source>
</evidence>
<dbReference type="PANTHER" id="PTHR10792">
    <property type="entry name" value="60S RIBOSOMAL PROTEIN L24"/>
    <property type="match status" value="1"/>
</dbReference>
<evidence type="ECO:0000313" key="9">
    <source>
        <dbReference type="EMBL" id="CAE0504217.1"/>
    </source>
</evidence>
<evidence type="ECO:0000256" key="1">
    <source>
        <dbReference type="ARBA" id="ARBA00004123"/>
    </source>
</evidence>
<feature type="compositionally biased region" description="Basic and acidic residues" evidence="5">
    <location>
        <begin position="140"/>
        <end position="156"/>
    </location>
</feature>
<gene>
    <name evidence="7" type="ORF">DTER00134_LOCUS19287</name>
    <name evidence="8" type="ORF">DTER00134_LOCUS19289</name>
    <name evidence="9" type="ORF">DTER00134_LOCUS19290</name>
    <name evidence="10" type="ORF">DTER00134_LOCUS19291</name>
    <name evidence="11" type="ORF">DTER00134_LOCUS19292</name>
    <name evidence="12" type="ORF">DTER00134_LOCUS19293</name>
</gene>
<organism evidence="11">
    <name type="scientific">Dunaliella tertiolecta</name>
    <name type="common">Green alga</name>
    <dbReference type="NCBI Taxonomy" id="3047"/>
    <lineage>
        <taxon>Eukaryota</taxon>
        <taxon>Viridiplantae</taxon>
        <taxon>Chlorophyta</taxon>
        <taxon>core chlorophytes</taxon>
        <taxon>Chlorophyceae</taxon>
        <taxon>CS clade</taxon>
        <taxon>Chlamydomonadales</taxon>
        <taxon>Dunaliellaceae</taxon>
        <taxon>Dunaliella</taxon>
    </lineage>
</organism>
<dbReference type="PANTHER" id="PTHR10792:SF8">
    <property type="entry name" value="RIBOSOME BIOGENESIS PROTEIN RLP24-RELATED"/>
    <property type="match status" value="1"/>
</dbReference>
<dbReference type="GO" id="GO:0042273">
    <property type="term" value="P:ribosomal large subunit biogenesis"/>
    <property type="evidence" value="ECO:0007669"/>
    <property type="project" value="TreeGrafter"/>
</dbReference>
<dbReference type="InterPro" id="IPR011017">
    <property type="entry name" value="TRASH_dom"/>
</dbReference>
<evidence type="ECO:0000256" key="3">
    <source>
        <dbReference type="ARBA" id="ARBA00022517"/>
    </source>
</evidence>
<dbReference type="EMBL" id="HBIP01031746">
    <property type="protein sequence ID" value="CAE0504220.1"/>
    <property type="molecule type" value="Transcribed_RNA"/>
</dbReference>